<organism evidence="2 3">
    <name type="scientific">Candidatus Propionivibrio dominans</name>
    <dbReference type="NCBI Taxonomy" id="2954373"/>
    <lineage>
        <taxon>Bacteria</taxon>
        <taxon>Pseudomonadati</taxon>
        <taxon>Pseudomonadota</taxon>
        <taxon>Betaproteobacteria</taxon>
        <taxon>Rhodocyclales</taxon>
        <taxon>Rhodocyclaceae</taxon>
        <taxon>Propionivibrio</taxon>
    </lineage>
</organism>
<reference evidence="2" key="1">
    <citation type="submission" date="2020-10" db="EMBL/GenBank/DDBJ databases">
        <title>Connecting structure to function with the recovery of over 1000 high-quality activated sludge metagenome-assembled genomes encoding full-length rRNA genes using long-read sequencing.</title>
        <authorList>
            <person name="Singleton C.M."/>
            <person name="Petriglieri F."/>
            <person name="Kristensen J.M."/>
            <person name="Kirkegaard R.H."/>
            <person name="Michaelsen T.Y."/>
            <person name="Andersen M.H."/>
            <person name="Karst S.M."/>
            <person name="Dueholm M.S."/>
            <person name="Nielsen P.H."/>
            <person name="Albertsen M."/>
        </authorList>
    </citation>
    <scope>NUCLEOTIDE SEQUENCE</scope>
    <source>
        <strain evidence="2">EsbW_18-Q3-R4-48_MAXAC.044</strain>
    </source>
</reference>
<dbReference type="EMBL" id="JADJNC010000014">
    <property type="protein sequence ID" value="MBK7423383.1"/>
    <property type="molecule type" value="Genomic_DNA"/>
</dbReference>
<feature type="transmembrane region" description="Helical" evidence="1">
    <location>
        <begin position="304"/>
        <end position="324"/>
    </location>
</feature>
<sequence>MIFQSAIIALLLASLVCVGLLIGSAPYAVDIIRHWNINSGSEKQLLLERRTYLLSTLLGFVFATQLVALLLFVFNADKMSSMFVGAMCAVGTLNVNAFGFPALFAQIVVFFLAASWLVINHVDTRACDYPLVRIKYILLLALLPLLLVAAALQWRYFLGLKADVITSCCGSLFSEDAKGLSGDAAAAPLLPTMIAFYATLALAAGAGFFYRLRQRGAYFVALFSMLAFIVAMAGILSFVSLYIYEHPHHHCPFCVLKPEYDYQGYWLYLPLFIGTAAGLGVGAIQPFARIASLTSIVPAVARKLATLAGVMWLLFAAVASFMIVNSRLVLLAG</sequence>
<keyword evidence="1" id="KW-1133">Transmembrane helix</keyword>
<protein>
    <submittedName>
        <fullName evidence="2">Uncharacterized protein</fullName>
    </submittedName>
</protein>
<feature type="transmembrane region" description="Helical" evidence="1">
    <location>
        <begin position="134"/>
        <end position="154"/>
    </location>
</feature>
<evidence type="ECO:0000256" key="1">
    <source>
        <dbReference type="SAM" id="Phobius"/>
    </source>
</evidence>
<feature type="transmembrane region" description="Helical" evidence="1">
    <location>
        <begin position="264"/>
        <end position="284"/>
    </location>
</feature>
<comment type="caution">
    <text evidence="2">The sequence shown here is derived from an EMBL/GenBank/DDBJ whole genome shotgun (WGS) entry which is preliminary data.</text>
</comment>
<feature type="transmembrane region" description="Helical" evidence="1">
    <location>
        <begin position="189"/>
        <end position="210"/>
    </location>
</feature>
<feature type="transmembrane region" description="Helical" evidence="1">
    <location>
        <begin position="217"/>
        <end position="244"/>
    </location>
</feature>
<gene>
    <name evidence="2" type="ORF">IPJ48_09965</name>
</gene>
<feature type="transmembrane region" description="Helical" evidence="1">
    <location>
        <begin position="52"/>
        <end position="74"/>
    </location>
</feature>
<evidence type="ECO:0000313" key="3">
    <source>
        <dbReference type="Proteomes" id="UP000886602"/>
    </source>
</evidence>
<accession>A0A9D7FBH2</accession>
<proteinExistence type="predicted"/>
<keyword evidence="1" id="KW-0812">Transmembrane</keyword>
<feature type="transmembrane region" description="Helical" evidence="1">
    <location>
        <begin position="104"/>
        <end position="122"/>
    </location>
</feature>
<name>A0A9D7FBH2_9RHOO</name>
<dbReference type="AlphaFoldDB" id="A0A9D7FBH2"/>
<keyword evidence="1" id="KW-0472">Membrane</keyword>
<dbReference type="Proteomes" id="UP000886602">
    <property type="component" value="Unassembled WGS sequence"/>
</dbReference>
<evidence type="ECO:0000313" key="2">
    <source>
        <dbReference type="EMBL" id="MBK7423383.1"/>
    </source>
</evidence>